<proteinExistence type="predicted"/>
<reference evidence="4" key="1">
    <citation type="submission" date="2025-08" db="UniProtKB">
        <authorList>
            <consortium name="RefSeq"/>
        </authorList>
    </citation>
    <scope>IDENTIFICATION</scope>
    <source>
        <tissue evidence="4">Whole organism</tissue>
    </source>
</reference>
<dbReference type="SUPFAM" id="SSF81383">
    <property type="entry name" value="F-box domain"/>
    <property type="match status" value="1"/>
</dbReference>
<dbReference type="InterPro" id="IPR036047">
    <property type="entry name" value="F-box-like_dom_sf"/>
</dbReference>
<dbReference type="PROSITE" id="PS50181">
    <property type="entry name" value="FBOX"/>
    <property type="match status" value="1"/>
</dbReference>
<gene>
    <name evidence="4" type="primary">LOC113204827</name>
</gene>
<dbReference type="InterPro" id="IPR001810">
    <property type="entry name" value="F-box_dom"/>
</dbReference>
<feature type="compositionally biased region" description="Low complexity" evidence="1">
    <location>
        <begin position="416"/>
        <end position="425"/>
    </location>
</feature>
<feature type="compositionally biased region" description="Low complexity" evidence="1">
    <location>
        <begin position="440"/>
        <end position="449"/>
    </location>
</feature>
<dbReference type="Pfam" id="PF12937">
    <property type="entry name" value="F-box-like"/>
    <property type="match status" value="1"/>
</dbReference>
<feature type="domain" description="F-box" evidence="2">
    <location>
        <begin position="450"/>
        <end position="497"/>
    </location>
</feature>
<dbReference type="PANTHER" id="PTHR38926">
    <property type="entry name" value="F-BOX DOMAIN CONTAINING PROTEIN, EXPRESSED"/>
    <property type="match status" value="1"/>
</dbReference>
<dbReference type="RefSeq" id="XP_026275938.1">
    <property type="nucleotide sequence ID" value="XM_026420153.2"/>
</dbReference>
<dbReference type="Proteomes" id="UP000504606">
    <property type="component" value="Unplaced"/>
</dbReference>
<protein>
    <submittedName>
        <fullName evidence="4">Uncharacterized protein LOC113204827</fullName>
    </submittedName>
</protein>
<keyword evidence="3" id="KW-1185">Reference proteome</keyword>
<dbReference type="SUPFAM" id="SSF52047">
    <property type="entry name" value="RNI-like"/>
    <property type="match status" value="1"/>
</dbReference>
<dbReference type="AlphaFoldDB" id="A0A6J1S5J9"/>
<dbReference type="SMART" id="SM00256">
    <property type="entry name" value="FBOX"/>
    <property type="match status" value="1"/>
</dbReference>
<name>A0A6J1S5J9_FRAOC</name>
<dbReference type="PANTHER" id="PTHR38926:SF72">
    <property type="entry name" value="IM:7136021-RELATED"/>
    <property type="match status" value="1"/>
</dbReference>
<evidence type="ECO:0000259" key="2">
    <source>
        <dbReference type="PROSITE" id="PS50181"/>
    </source>
</evidence>
<sequence length="867" mass="93573">MCDVNGVTPDMAVNEVDNFQQRLIMENTRTMTMTPAPAQRQTQVMKRRLYLTLDNVKAQMNLSAESRMSDLSAQTAPQVPWQCVAQMQHPAINRSSAEVLSKALTEAAVSAAAAASQTIEQAVKEAADAILAPETFGLVQQVVQQTASMSRTEAVENFAKMVGPNERPAAPLQGNIELALDKVLLESYQSAVSTLSHYLLVQAVELALQNSILPNMQARVVSTLSDHVLNLMQSEEMKPAIPPVTRQHTQNAAKAAAAETVQKCMAQAVARSGPPLRVLAVGPPVTAAAVQQVPKQAVYPPAQQRPPAYKQIASQAPAPAPASTGDSAVSAHCAAPASPVAPRRTSILCKTPTSNRTKTVTQISPGVAQVIYGIPPGNLTPATTPEDSDGHVKASLFLPNGETGAWETLSLSLPAPRGGPVVNGSGPPPESPKRVKQQHKPAASTASKPAATIAALPDEVLCEVLRNLEPLVRLTTCKLVCRRWREVCSGELMWGREVLRYEARQNAKFSRVLRLAPQLAMVDCERMSRKQGRRSVAQRPPRHVTEALVETSCCVRGLRLSTMDLDPEYCLSVLEKHSPHLEELDLIADADVVDVSTPDTPCKVLDTVDRMPALKKLRLSGFFPVEFNFGPRPLGAPPRILEEVDLSAYYAPGSGTVCSLLTAYQATLVRVVLQQVGVAELIHASLCPNLLDLTVPCEVLARHAPASLPSVFRLTLTRRPAVLPDSASAEAQAAIKMDLHRSFMLPILGELVLDGVSSPASIPKMVRATFKDLLELTFRATNMSSTAMLGLLKDMPSLERLVFDREFHLSDNVLTSMTGLGLKLKSIHIIKSLSCSKGVCCGPTKKFLTHCWPKADVYVDLKCVCPQ</sequence>
<accession>A0A6J1S5J9</accession>
<evidence type="ECO:0000313" key="3">
    <source>
        <dbReference type="Proteomes" id="UP000504606"/>
    </source>
</evidence>
<evidence type="ECO:0000256" key="1">
    <source>
        <dbReference type="SAM" id="MobiDB-lite"/>
    </source>
</evidence>
<feature type="region of interest" description="Disordered" evidence="1">
    <location>
        <begin position="411"/>
        <end position="449"/>
    </location>
</feature>
<dbReference type="Gene3D" id="1.20.1280.50">
    <property type="match status" value="1"/>
</dbReference>
<dbReference type="InterPro" id="IPR032675">
    <property type="entry name" value="LRR_dom_sf"/>
</dbReference>
<evidence type="ECO:0000313" key="4">
    <source>
        <dbReference type="RefSeq" id="XP_026275938.1"/>
    </source>
</evidence>
<dbReference type="KEGG" id="foc:113204827"/>
<organism evidence="3 4">
    <name type="scientific">Frankliniella occidentalis</name>
    <name type="common">Western flower thrips</name>
    <name type="synonym">Euthrips occidentalis</name>
    <dbReference type="NCBI Taxonomy" id="133901"/>
    <lineage>
        <taxon>Eukaryota</taxon>
        <taxon>Metazoa</taxon>
        <taxon>Ecdysozoa</taxon>
        <taxon>Arthropoda</taxon>
        <taxon>Hexapoda</taxon>
        <taxon>Insecta</taxon>
        <taxon>Pterygota</taxon>
        <taxon>Neoptera</taxon>
        <taxon>Paraneoptera</taxon>
        <taxon>Thysanoptera</taxon>
        <taxon>Terebrantia</taxon>
        <taxon>Thripoidea</taxon>
        <taxon>Thripidae</taxon>
        <taxon>Frankliniella</taxon>
    </lineage>
</organism>
<dbReference type="Gene3D" id="3.80.10.10">
    <property type="entry name" value="Ribonuclease Inhibitor"/>
    <property type="match status" value="1"/>
</dbReference>
<dbReference type="GeneID" id="113204827"/>
<feature type="region of interest" description="Disordered" evidence="1">
    <location>
        <begin position="300"/>
        <end position="359"/>
    </location>
</feature>